<dbReference type="Proteomes" id="UP000654279">
    <property type="component" value="Unassembled WGS sequence"/>
</dbReference>
<evidence type="ECO:0000259" key="1">
    <source>
        <dbReference type="Pfam" id="PF01402"/>
    </source>
</evidence>
<dbReference type="AlphaFoldDB" id="A0A926D319"/>
<comment type="caution">
    <text evidence="2">The sequence shown here is derived from an EMBL/GenBank/DDBJ whole genome shotgun (WGS) entry which is preliminary data.</text>
</comment>
<dbReference type="InterPro" id="IPR010985">
    <property type="entry name" value="Ribbon_hlx_hlx"/>
</dbReference>
<name>A0A926D319_9FIRM</name>
<proteinExistence type="predicted"/>
<accession>A0A926D319</accession>
<dbReference type="EMBL" id="JACRSO010000005">
    <property type="protein sequence ID" value="MBC8530009.1"/>
    <property type="molecule type" value="Genomic_DNA"/>
</dbReference>
<feature type="domain" description="Ribbon-helix-helix protein CopG" evidence="1">
    <location>
        <begin position="7"/>
        <end position="42"/>
    </location>
</feature>
<reference evidence="2" key="1">
    <citation type="submission" date="2020-08" db="EMBL/GenBank/DDBJ databases">
        <title>Genome public.</title>
        <authorList>
            <person name="Liu C."/>
            <person name="Sun Q."/>
        </authorList>
    </citation>
    <scope>NUCLEOTIDE SEQUENCE</scope>
    <source>
        <strain evidence="2">NSJ-44</strain>
    </source>
</reference>
<protein>
    <submittedName>
        <fullName evidence="2">Ribbon-helix-helix protein, CopG family</fullName>
    </submittedName>
</protein>
<dbReference type="Pfam" id="PF01402">
    <property type="entry name" value="RHH_1"/>
    <property type="match status" value="1"/>
</dbReference>
<dbReference type="InterPro" id="IPR013321">
    <property type="entry name" value="Arc_rbn_hlx_hlx"/>
</dbReference>
<dbReference type="CDD" id="cd22231">
    <property type="entry name" value="RHH_NikR_HicB-like"/>
    <property type="match status" value="1"/>
</dbReference>
<dbReference type="GO" id="GO:0006355">
    <property type="term" value="P:regulation of DNA-templated transcription"/>
    <property type="evidence" value="ECO:0007669"/>
    <property type="project" value="InterPro"/>
</dbReference>
<dbReference type="RefSeq" id="WP_249285776.1">
    <property type="nucleotide sequence ID" value="NZ_JACRSO010000005.1"/>
</dbReference>
<organism evidence="2 3">
    <name type="scientific">Luoshenia tenuis</name>
    <dbReference type="NCBI Taxonomy" id="2763654"/>
    <lineage>
        <taxon>Bacteria</taxon>
        <taxon>Bacillati</taxon>
        <taxon>Bacillota</taxon>
        <taxon>Clostridia</taxon>
        <taxon>Christensenellales</taxon>
        <taxon>Christensenellaceae</taxon>
        <taxon>Luoshenia</taxon>
    </lineage>
</organism>
<evidence type="ECO:0000313" key="2">
    <source>
        <dbReference type="EMBL" id="MBC8530009.1"/>
    </source>
</evidence>
<dbReference type="InterPro" id="IPR002145">
    <property type="entry name" value="CopG"/>
</dbReference>
<gene>
    <name evidence="2" type="ORF">H8699_11265</name>
</gene>
<keyword evidence="3" id="KW-1185">Reference proteome</keyword>
<dbReference type="SUPFAM" id="SSF47598">
    <property type="entry name" value="Ribbon-helix-helix"/>
    <property type="match status" value="1"/>
</dbReference>
<sequence>MPQLKKILISLPDSLLAQADQIARDHNVNRSELIREAMRAYISEKQRELIRQQMREGYESMAQINRDWAEWGMAAQALDSAHYEALLAESE</sequence>
<dbReference type="Gene3D" id="1.10.1220.10">
    <property type="entry name" value="Met repressor-like"/>
    <property type="match status" value="1"/>
</dbReference>
<evidence type="ECO:0000313" key="3">
    <source>
        <dbReference type="Proteomes" id="UP000654279"/>
    </source>
</evidence>